<proteinExistence type="predicted"/>
<reference evidence="9 10" key="1">
    <citation type="journal article" date="2024" name="J. Plant Pathol.">
        <title>Sequence and assembly of the genome of Seiridium unicorne, isolate CBS 538.82, causal agent of cypress canker disease.</title>
        <authorList>
            <person name="Scali E."/>
            <person name="Rocca G.D."/>
            <person name="Danti R."/>
            <person name="Garbelotto M."/>
            <person name="Barberini S."/>
            <person name="Baroncelli R."/>
            <person name="Emiliani G."/>
        </authorList>
    </citation>
    <scope>NUCLEOTIDE SEQUENCE [LARGE SCALE GENOMIC DNA]</scope>
    <source>
        <strain evidence="9 10">BM-138-508</strain>
    </source>
</reference>
<dbReference type="EMBL" id="JARVKF010000399">
    <property type="protein sequence ID" value="KAK9417274.1"/>
    <property type="molecule type" value="Genomic_DNA"/>
</dbReference>
<evidence type="ECO:0000256" key="6">
    <source>
        <dbReference type="SAM" id="MobiDB-lite"/>
    </source>
</evidence>
<dbReference type="InterPro" id="IPR050352">
    <property type="entry name" value="ABCG_transporters"/>
</dbReference>
<evidence type="ECO:0000256" key="5">
    <source>
        <dbReference type="ARBA" id="ARBA00023136"/>
    </source>
</evidence>
<keyword evidence="2" id="KW-0813">Transport</keyword>
<keyword evidence="9" id="KW-0547">Nucleotide-binding</keyword>
<evidence type="ECO:0000256" key="3">
    <source>
        <dbReference type="ARBA" id="ARBA00022692"/>
    </source>
</evidence>
<dbReference type="GO" id="GO:0005524">
    <property type="term" value="F:ATP binding"/>
    <property type="evidence" value="ECO:0007669"/>
    <property type="project" value="UniProtKB-KW"/>
</dbReference>
<feature type="transmembrane region" description="Helical" evidence="7">
    <location>
        <begin position="317"/>
        <end position="340"/>
    </location>
</feature>
<feature type="region of interest" description="Disordered" evidence="6">
    <location>
        <begin position="543"/>
        <end position="569"/>
    </location>
</feature>
<keyword evidence="9" id="KW-0067">ATP-binding</keyword>
<name>A0ABR2URK7_9PEZI</name>
<keyword evidence="4 7" id="KW-1133">Transmembrane helix</keyword>
<protein>
    <submittedName>
        <fullName evidence="9">ATP-binding cassette sub-family G member 2</fullName>
    </submittedName>
</protein>
<feature type="compositionally biased region" description="Low complexity" evidence="6">
    <location>
        <begin position="549"/>
        <end position="569"/>
    </location>
</feature>
<feature type="transmembrane region" description="Helical" evidence="7">
    <location>
        <begin position="155"/>
        <end position="176"/>
    </location>
</feature>
<organism evidence="9 10">
    <name type="scientific">Seiridium unicorne</name>
    <dbReference type="NCBI Taxonomy" id="138068"/>
    <lineage>
        <taxon>Eukaryota</taxon>
        <taxon>Fungi</taxon>
        <taxon>Dikarya</taxon>
        <taxon>Ascomycota</taxon>
        <taxon>Pezizomycotina</taxon>
        <taxon>Sordariomycetes</taxon>
        <taxon>Xylariomycetidae</taxon>
        <taxon>Amphisphaeriales</taxon>
        <taxon>Sporocadaceae</taxon>
        <taxon>Seiridium</taxon>
    </lineage>
</organism>
<comment type="subcellular location">
    <subcellularLocation>
        <location evidence="1">Membrane</location>
        <topology evidence="1">Multi-pass membrane protein</topology>
    </subcellularLocation>
</comment>
<dbReference type="PANTHER" id="PTHR48041:SF91">
    <property type="entry name" value="ABC TRANSPORTER G FAMILY MEMBER 28"/>
    <property type="match status" value="1"/>
</dbReference>
<sequence length="914" mass="100838">MKILKAMSQLGVTIICIIHQPRPEILGILDGIHLLSDGHLVYHSSAWAMGNHFESLGFEISSISNVADAVLDIVSSHSDAYCQSRIKFAATDFDKCWNSFSWVSPVPDNSIFLAAKQDMEALTYSASIRGAPWMKQVWLCFVRSMKQQWRCKTSFLLEIVVGAICGLLIGLALYELHGRLFQGIYLPPFELLSSAVNYMLVPEVGLLCCMAIGLAASTPGVKAFGEEREIYWREASTGHSRSGYYVGKVISTFPRLALSAIHFTTFYCSLATPMMNFWLLYAIWLTEALFDKHFAPLDYLYDLDAATEWTGYVRGRFALDLVLLLTLGTIYQFVAFMAGLSESGSDYDYDETYIQLPTIHIPTWQEQEDARKARAQRIEDYWRSKEKDSFINQFRDQIKVPSFQAQARMEAVRTEVTEYFTHRYNIRFLKTMGSAFRYDSNGPSLFEEKDGQDGKPKRRFIVKHAPESGDNEVAWLRRLQGLPHIVNLLHVEGQADDFVFGLDGPPLGGDPLGLDPAPGGGGFVFGVHGPPLGGDPLGLDLGLGGASDPGIGPSTAPAATGPATGSAGTDAGGDFFMRNADNASDQNGSGSIFDPFWRWVSPPPPPPPPPSRAVMILEYLEGGDLSAMRQRFREAGRQPPIRFLWMVLGCYTHTSAARTIVARACVAMAYHPYLPKGENEKIPDGETPLNLVHTKLDPSHVLIGQVTTQDGEHMVSPILKVCSFGGSELRDFPLWEEGEGIRDNMLWAAKTMQTIALPFSEDIDLDTGVFPEDSIEYTDPKRGKVVTAMSEELIDDLELSPSFKWAIARMMAISNDDPLSTLKDILRLCETRIYRPEACYPGPLPEFFTDEAIMSVVFELVLNAPVDPPAPIDTTQSGQSNFSSRLQSIAQSTATAIIGVNAPPGPPGFPTGLV</sequence>
<keyword evidence="5 7" id="KW-0472">Membrane</keyword>
<comment type="caution">
    <text evidence="9">The sequence shown here is derived from an EMBL/GenBank/DDBJ whole genome shotgun (WGS) entry which is preliminary data.</text>
</comment>
<dbReference type="Pfam" id="PF01061">
    <property type="entry name" value="ABC2_membrane"/>
    <property type="match status" value="1"/>
</dbReference>
<accession>A0ABR2URK7</accession>
<evidence type="ECO:0000313" key="9">
    <source>
        <dbReference type="EMBL" id="KAK9417274.1"/>
    </source>
</evidence>
<evidence type="ECO:0000256" key="7">
    <source>
        <dbReference type="SAM" id="Phobius"/>
    </source>
</evidence>
<keyword evidence="10" id="KW-1185">Reference proteome</keyword>
<gene>
    <name evidence="9" type="ORF">SUNI508_08854</name>
</gene>
<dbReference type="PANTHER" id="PTHR48041">
    <property type="entry name" value="ABC TRANSPORTER G FAMILY MEMBER 28"/>
    <property type="match status" value="1"/>
</dbReference>
<dbReference type="InterPro" id="IPR013525">
    <property type="entry name" value="ABC2_TM"/>
</dbReference>
<evidence type="ECO:0000256" key="1">
    <source>
        <dbReference type="ARBA" id="ARBA00004141"/>
    </source>
</evidence>
<keyword evidence="3 7" id="KW-0812">Transmembrane</keyword>
<evidence type="ECO:0000313" key="10">
    <source>
        <dbReference type="Proteomes" id="UP001408356"/>
    </source>
</evidence>
<dbReference type="Proteomes" id="UP001408356">
    <property type="component" value="Unassembled WGS sequence"/>
</dbReference>
<evidence type="ECO:0000259" key="8">
    <source>
        <dbReference type="Pfam" id="PF01061"/>
    </source>
</evidence>
<evidence type="ECO:0000256" key="2">
    <source>
        <dbReference type="ARBA" id="ARBA00022448"/>
    </source>
</evidence>
<evidence type="ECO:0000256" key="4">
    <source>
        <dbReference type="ARBA" id="ARBA00022989"/>
    </source>
</evidence>
<feature type="domain" description="ABC-2 type transporter transmembrane" evidence="8">
    <location>
        <begin position="136"/>
        <end position="287"/>
    </location>
</feature>